<sequence>MARSLSEAFVYATSCVIELLCSLLFWIVVVMHEQIVCSIGCLKDICDIFSRYWFFGIGRLSIDVVLLMLIDCGRRVSIDRQISLSIGWLKRVLSQAVAARI</sequence>
<feature type="transmembrane region" description="Helical" evidence="1">
    <location>
        <begin position="9"/>
        <end position="32"/>
    </location>
</feature>
<name>A0A8S9P7T7_BRACR</name>
<dbReference type="Proteomes" id="UP000712600">
    <property type="component" value="Unassembled WGS sequence"/>
</dbReference>
<dbReference type="AlphaFoldDB" id="A0A8S9P7T7"/>
<keyword evidence="1" id="KW-1133">Transmembrane helix</keyword>
<evidence type="ECO:0000256" key="1">
    <source>
        <dbReference type="SAM" id="Phobius"/>
    </source>
</evidence>
<feature type="transmembrane region" description="Helical" evidence="1">
    <location>
        <begin position="52"/>
        <end position="70"/>
    </location>
</feature>
<accession>A0A8S9P7T7</accession>
<evidence type="ECO:0000313" key="2">
    <source>
        <dbReference type="EMBL" id="KAF3511539.1"/>
    </source>
</evidence>
<keyword evidence="1" id="KW-0472">Membrane</keyword>
<keyword evidence="1" id="KW-0812">Transmembrane</keyword>
<dbReference type="EMBL" id="QGKX02001521">
    <property type="protein sequence ID" value="KAF3511539.1"/>
    <property type="molecule type" value="Genomic_DNA"/>
</dbReference>
<gene>
    <name evidence="2" type="ORF">F2Q69_00007479</name>
</gene>
<proteinExistence type="predicted"/>
<evidence type="ECO:0000313" key="3">
    <source>
        <dbReference type="Proteomes" id="UP000712600"/>
    </source>
</evidence>
<reference evidence="2" key="1">
    <citation type="submission" date="2019-12" db="EMBL/GenBank/DDBJ databases">
        <title>Genome sequencing and annotation of Brassica cretica.</title>
        <authorList>
            <person name="Studholme D.J."/>
            <person name="Sarris P."/>
        </authorList>
    </citation>
    <scope>NUCLEOTIDE SEQUENCE</scope>
    <source>
        <strain evidence="2">PFS-109/04</strain>
        <tissue evidence="2">Leaf</tissue>
    </source>
</reference>
<comment type="caution">
    <text evidence="2">The sequence shown here is derived from an EMBL/GenBank/DDBJ whole genome shotgun (WGS) entry which is preliminary data.</text>
</comment>
<protein>
    <submittedName>
        <fullName evidence="2">Uncharacterized protein</fullName>
    </submittedName>
</protein>
<organism evidence="2 3">
    <name type="scientific">Brassica cretica</name>
    <name type="common">Mustard</name>
    <dbReference type="NCBI Taxonomy" id="69181"/>
    <lineage>
        <taxon>Eukaryota</taxon>
        <taxon>Viridiplantae</taxon>
        <taxon>Streptophyta</taxon>
        <taxon>Embryophyta</taxon>
        <taxon>Tracheophyta</taxon>
        <taxon>Spermatophyta</taxon>
        <taxon>Magnoliopsida</taxon>
        <taxon>eudicotyledons</taxon>
        <taxon>Gunneridae</taxon>
        <taxon>Pentapetalae</taxon>
        <taxon>rosids</taxon>
        <taxon>malvids</taxon>
        <taxon>Brassicales</taxon>
        <taxon>Brassicaceae</taxon>
        <taxon>Brassiceae</taxon>
        <taxon>Brassica</taxon>
    </lineage>
</organism>